<dbReference type="PANTHER" id="PTHR43162">
    <property type="match status" value="1"/>
</dbReference>
<comment type="caution">
    <text evidence="2">The sequence shown here is derived from an EMBL/GenBank/DDBJ whole genome shotgun (WGS) entry which is preliminary data.</text>
</comment>
<evidence type="ECO:0000313" key="3">
    <source>
        <dbReference type="Proteomes" id="UP001597277"/>
    </source>
</evidence>
<dbReference type="Gene3D" id="3.40.50.720">
    <property type="entry name" value="NAD(P)-binding Rossmann-like Domain"/>
    <property type="match status" value="1"/>
</dbReference>
<evidence type="ECO:0000259" key="1">
    <source>
        <dbReference type="Pfam" id="PF05368"/>
    </source>
</evidence>
<dbReference type="Proteomes" id="UP001597277">
    <property type="component" value="Unassembled WGS sequence"/>
</dbReference>
<sequence length="261" mass="28210">MTERILVTGGTGQLGRRVVERLTASGLTVRVMSRRPRTEGSSTEWATADLRSGAGLRAAVDGVDVVIHLAFAMRDEPDATGRLAEAALDAGVRHFIYIAIVGADRIPMGFMKVQVATEERIVASGLPVTLVRATQFHDLVRSMLATLAKSPVMFVPDVCVQAIDAGEVADRLVELALGKPAGRVADVGGPEVHRLTELARSYLRATGRRRPVVGFRIPGRAFRIYRDGANLTPGNAYGSITFEEYLARHPAARKTSYHIPV</sequence>
<name>A0ABW4KZT5_9MICO</name>
<keyword evidence="3" id="KW-1185">Reference proteome</keyword>
<feature type="domain" description="NmrA-like" evidence="1">
    <location>
        <begin position="1"/>
        <end position="143"/>
    </location>
</feature>
<dbReference type="InterPro" id="IPR051604">
    <property type="entry name" value="Ergot_Alk_Oxidoreductase"/>
</dbReference>
<dbReference type="RefSeq" id="WP_388001680.1">
    <property type="nucleotide sequence ID" value="NZ_JBHUEE010000001.1"/>
</dbReference>
<dbReference type="Pfam" id="PF05368">
    <property type="entry name" value="NmrA"/>
    <property type="match status" value="1"/>
</dbReference>
<organism evidence="2 3">
    <name type="scientific">Georgenia deserti</name>
    <dbReference type="NCBI Taxonomy" id="2093781"/>
    <lineage>
        <taxon>Bacteria</taxon>
        <taxon>Bacillati</taxon>
        <taxon>Actinomycetota</taxon>
        <taxon>Actinomycetes</taxon>
        <taxon>Micrococcales</taxon>
        <taxon>Bogoriellaceae</taxon>
        <taxon>Georgenia</taxon>
    </lineage>
</organism>
<dbReference type="EMBL" id="JBHUEE010000001">
    <property type="protein sequence ID" value="MFD1716229.1"/>
    <property type="molecule type" value="Genomic_DNA"/>
</dbReference>
<dbReference type="InterPro" id="IPR008030">
    <property type="entry name" value="NmrA-like"/>
</dbReference>
<protein>
    <submittedName>
        <fullName evidence="2">SDR family oxidoreductase</fullName>
    </submittedName>
</protein>
<reference evidence="3" key="1">
    <citation type="journal article" date="2019" name="Int. J. Syst. Evol. Microbiol.">
        <title>The Global Catalogue of Microorganisms (GCM) 10K type strain sequencing project: providing services to taxonomists for standard genome sequencing and annotation.</title>
        <authorList>
            <consortium name="The Broad Institute Genomics Platform"/>
            <consortium name="The Broad Institute Genome Sequencing Center for Infectious Disease"/>
            <person name="Wu L."/>
            <person name="Ma J."/>
        </authorList>
    </citation>
    <scope>NUCLEOTIDE SEQUENCE [LARGE SCALE GENOMIC DNA]</scope>
    <source>
        <strain evidence="3">JCM 17130</strain>
    </source>
</reference>
<accession>A0ABW4KZT5</accession>
<dbReference type="SUPFAM" id="SSF51735">
    <property type="entry name" value="NAD(P)-binding Rossmann-fold domains"/>
    <property type="match status" value="1"/>
</dbReference>
<evidence type="ECO:0000313" key="2">
    <source>
        <dbReference type="EMBL" id="MFD1716229.1"/>
    </source>
</evidence>
<proteinExistence type="predicted"/>
<dbReference type="InterPro" id="IPR036291">
    <property type="entry name" value="NAD(P)-bd_dom_sf"/>
</dbReference>
<dbReference type="PANTHER" id="PTHR43162:SF1">
    <property type="entry name" value="PRESTALK A DIFFERENTIATION PROTEIN A"/>
    <property type="match status" value="1"/>
</dbReference>
<gene>
    <name evidence="2" type="ORF">ACFSE6_00140</name>
</gene>